<comment type="caution">
    <text evidence="5">The sequence shown here is derived from an EMBL/GenBank/DDBJ whole genome shotgun (WGS) entry which is preliminary data.</text>
</comment>
<dbReference type="InterPro" id="IPR011611">
    <property type="entry name" value="PfkB_dom"/>
</dbReference>
<dbReference type="Proteomes" id="UP000535838">
    <property type="component" value="Unassembled WGS sequence"/>
</dbReference>
<dbReference type="GO" id="GO:0016798">
    <property type="term" value="F:hydrolase activity, acting on glycosyl bonds"/>
    <property type="evidence" value="ECO:0007669"/>
    <property type="project" value="TreeGrafter"/>
</dbReference>
<dbReference type="Gene3D" id="3.40.1190.20">
    <property type="match status" value="1"/>
</dbReference>
<dbReference type="PANTHER" id="PTHR42909">
    <property type="entry name" value="ZGC:136858"/>
    <property type="match status" value="1"/>
</dbReference>
<evidence type="ECO:0000256" key="2">
    <source>
        <dbReference type="ARBA" id="ARBA00022723"/>
    </source>
</evidence>
<dbReference type="InterPro" id="IPR002173">
    <property type="entry name" value="Carboh/pur_kinase_PfkB_CS"/>
</dbReference>
<organism evidence="5 6">
    <name type="scientific">Cohnella thailandensis</name>
    <dbReference type="NCBI Taxonomy" id="557557"/>
    <lineage>
        <taxon>Bacteria</taxon>
        <taxon>Bacillati</taxon>
        <taxon>Bacillota</taxon>
        <taxon>Bacilli</taxon>
        <taxon>Bacillales</taxon>
        <taxon>Paenibacillaceae</taxon>
        <taxon>Cohnella</taxon>
    </lineage>
</organism>
<dbReference type="InterPro" id="IPR036388">
    <property type="entry name" value="WH-like_DNA-bd_sf"/>
</dbReference>
<dbReference type="InterPro" id="IPR036390">
    <property type="entry name" value="WH_DNA-bd_sf"/>
</dbReference>
<sequence length="375" mass="40232">MDREQQILSLIRRNPFISQKELAERINISRSAVAGYIASLTRKGSIKGRAYITSDEGSAICIGGANLDSKATGKQALRLAASNPVTVTEACGGVARNIAENLAHLGCRVSLLTMTGDDKAGHWLLEETARHGVDTSPSVMLRGERTGSYTAVLDQDGEMFLALANMDIYESFTPDYLNEKWPHIASSKLVVADTNLPADSLAYLIERCRSEGLPLFVDPISPEKSKKLPESLLGVTAIFPNLAEARELTAGRLGDEEPGDPGSSREARRLAAAIRKRGAEHVFITMGKDGVFYSGSEADDGTQLAAVPTQVVEVTGAGDAFLAGVAYGILREHSYLEACVLGLASSHLALQTSDSVSDRLNAEELNQTIQRMRGQ</sequence>
<dbReference type="GO" id="GO:0046872">
    <property type="term" value="F:metal ion binding"/>
    <property type="evidence" value="ECO:0007669"/>
    <property type="project" value="UniProtKB-KW"/>
</dbReference>
<dbReference type="AlphaFoldDB" id="A0A841TB85"/>
<dbReference type="SUPFAM" id="SSF53613">
    <property type="entry name" value="Ribokinase-like"/>
    <property type="match status" value="1"/>
</dbReference>
<dbReference type="Pfam" id="PF00294">
    <property type="entry name" value="PfkB"/>
    <property type="match status" value="1"/>
</dbReference>
<keyword evidence="3" id="KW-0418">Kinase</keyword>
<reference evidence="5 6" key="1">
    <citation type="submission" date="2020-08" db="EMBL/GenBank/DDBJ databases">
        <title>Cohnella phylogeny.</title>
        <authorList>
            <person name="Dunlap C."/>
        </authorList>
    </citation>
    <scope>NUCLEOTIDE SEQUENCE [LARGE SCALE GENOMIC DNA]</scope>
    <source>
        <strain evidence="5 6">DSM 25241</strain>
    </source>
</reference>
<dbReference type="EMBL" id="JACJVQ010000034">
    <property type="protein sequence ID" value="MBB6638491.1"/>
    <property type="molecule type" value="Genomic_DNA"/>
</dbReference>
<name>A0A841TB85_9BACL</name>
<dbReference type="PANTHER" id="PTHR42909:SF1">
    <property type="entry name" value="CARBOHYDRATE KINASE PFKB DOMAIN-CONTAINING PROTEIN"/>
    <property type="match status" value="1"/>
</dbReference>
<keyword evidence="1" id="KW-0808">Transferase</keyword>
<gene>
    <name evidence="5" type="ORF">H7B67_30525</name>
</gene>
<dbReference type="Pfam" id="PF13412">
    <property type="entry name" value="HTH_24"/>
    <property type="match status" value="1"/>
</dbReference>
<dbReference type="GO" id="GO:0004730">
    <property type="term" value="F:pseudouridylate synthase activity"/>
    <property type="evidence" value="ECO:0007669"/>
    <property type="project" value="TreeGrafter"/>
</dbReference>
<dbReference type="RefSeq" id="WP_185123697.1">
    <property type="nucleotide sequence ID" value="NZ_JACJVQ010000034.1"/>
</dbReference>
<dbReference type="Gene3D" id="1.10.10.10">
    <property type="entry name" value="Winged helix-like DNA-binding domain superfamily/Winged helix DNA-binding domain"/>
    <property type="match status" value="1"/>
</dbReference>
<evidence type="ECO:0000313" key="6">
    <source>
        <dbReference type="Proteomes" id="UP000535838"/>
    </source>
</evidence>
<evidence type="ECO:0000313" key="5">
    <source>
        <dbReference type="EMBL" id="MBB6638491.1"/>
    </source>
</evidence>
<dbReference type="GO" id="GO:0005737">
    <property type="term" value="C:cytoplasm"/>
    <property type="evidence" value="ECO:0007669"/>
    <property type="project" value="TreeGrafter"/>
</dbReference>
<keyword evidence="2" id="KW-0479">Metal-binding</keyword>
<evidence type="ECO:0000259" key="4">
    <source>
        <dbReference type="Pfam" id="PF00294"/>
    </source>
</evidence>
<proteinExistence type="predicted"/>
<feature type="domain" description="Carbohydrate kinase PfkB" evidence="4">
    <location>
        <begin position="61"/>
        <end position="355"/>
    </location>
</feature>
<keyword evidence="6" id="KW-1185">Reference proteome</keyword>
<dbReference type="GO" id="GO:0016301">
    <property type="term" value="F:kinase activity"/>
    <property type="evidence" value="ECO:0007669"/>
    <property type="project" value="UniProtKB-KW"/>
</dbReference>
<dbReference type="PROSITE" id="PS00583">
    <property type="entry name" value="PFKB_KINASES_1"/>
    <property type="match status" value="1"/>
</dbReference>
<evidence type="ECO:0000256" key="1">
    <source>
        <dbReference type="ARBA" id="ARBA00022679"/>
    </source>
</evidence>
<protein>
    <submittedName>
        <fullName evidence="5">Winged helix-turn-helix transcriptional regulator</fullName>
    </submittedName>
</protein>
<accession>A0A841TB85</accession>
<evidence type="ECO:0000256" key="3">
    <source>
        <dbReference type="ARBA" id="ARBA00022777"/>
    </source>
</evidence>
<dbReference type="CDD" id="cd01941">
    <property type="entry name" value="YeiC_kinase_like"/>
    <property type="match status" value="1"/>
</dbReference>
<dbReference type="SUPFAM" id="SSF46785">
    <property type="entry name" value="Winged helix' DNA-binding domain"/>
    <property type="match status" value="1"/>
</dbReference>
<dbReference type="InterPro" id="IPR029056">
    <property type="entry name" value="Ribokinase-like"/>
</dbReference>